<dbReference type="OrthoDB" id="2293521at2"/>
<dbReference type="KEGG" id="bsol:FSW04_16620"/>
<dbReference type="PANTHER" id="PTHR33606:SF3">
    <property type="entry name" value="PROTEIN YCII"/>
    <property type="match status" value="1"/>
</dbReference>
<gene>
    <name evidence="3" type="ORF">FSW04_16620</name>
</gene>
<evidence type="ECO:0000313" key="4">
    <source>
        <dbReference type="Proteomes" id="UP000321805"/>
    </source>
</evidence>
<accession>A0A5B8U7G9</accession>
<proteinExistence type="inferred from homology"/>
<evidence type="ECO:0000259" key="2">
    <source>
        <dbReference type="Pfam" id="PF03795"/>
    </source>
</evidence>
<protein>
    <recommendedName>
        <fullName evidence="2">YCII-related domain-containing protein</fullName>
    </recommendedName>
</protein>
<name>A0A5B8U7G9_9ACTN</name>
<sequence>MNAILSYDYGPDVLELRTPHRDAHFALVHAAHASGELLLAGPVGEPTPTGAVLVFTSEQAASDFAAKDPYVQAGVATAHRVEPMHVVVPATEG</sequence>
<reference evidence="3 4" key="1">
    <citation type="journal article" date="2018" name="J. Microbiol.">
        <title>Baekduia soli gen. nov., sp. nov., a novel bacterium isolated from the soil of Baekdu Mountain and proposal of a novel family name, Baekduiaceae fam. nov.</title>
        <authorList>
            <person name="An D.S."/>
            <person name="Siddiqi M.Z."/>
            <person name="Kim K.H."/>
            <person name="Yu H.S."/>
            <person name="Im W.T."/>
        </authorList>
    </citation>
    <scope>NUCLEOTIDE SEQUENCE [LARGE SCALE GENOMIC DNA]</scope>
    <source>
        <strain evidence="3 4">BR7-21</strain>
    </source>
</reference>
<comment type="similarity">
    <text evidence="1">Belongs to the YciI family.</text>
</comment>
<dbReference type="InterPro" id="IPR011008">
    <property type="entry name" value="Dimeric_a/b-barrel"/>
</dbReference>
<dbReference type="RefSeq" id="WP_146921237.1">
    <property type="nucleotide sequence ID" value="NZ_CP042430.1"/>
</dbReference>
<feature type="domain" description="YCII-related" evidence="2">
    <location>
        <begin position="7"/>
        <end position="84"/>
    </location>
</feature>
<dbReference type="PANTHER" id="PTHR33606">
    <property type="entry name" value="PROTEIN YCII"/>
    <property type="match status" value="1"/>
</dbReference>
<evidence type="ECO:0000256" key="1">
    <source>
        <dbReference type="ARBA" id="ARBA00007689"/>
    </source>
</evidence>
<dbReference type="InterPro" id="IPR005545">
    <property type="entry name" value="YCII"/>
</dbReference>
<dbReference type="InterPro" id="IPR051807">
    <property type="entry name" value="Sec-metab_biosynth-assoc"/>
</dbReference>
<dbReference type="Proteomes" id="UP000321805">
    <property type="component" value="Chromosome"/>
</dbReference>
<organism evidence="3 4">
    <name type="scientific">Baekduia soli</name>
    <dbReference type="NCBI Taxonomy" id="496014"/>
    <lineage>
        <taxon>Bacteria</taxon>
        <taxon>Bacillati</taxon>
        <taxon>Actinomycetota</taxon>
        <taxon>Thermoleophilia</taxon>
        <taxon>Solirubrobacterales</taxon>
        <taxon>Baekduiaceae</taxon>
        <taxon>Baekduia</taxon>
    </lineage>
</organism>
<evidence type="ECO:0000313" key="3">
    <source>
        <dbReference type="EMBL" id="QEC49034.1"/>
    </source>
</evidence>
<dbReference type="Pfam" id="PF03795">
    <property type="entry name" value="YCII"/>
    <property type="match status" value="1"/>
</dbReference>
<dbReference type="EMBL" id="CP042430">
    <property type="protein sequence ID" value="QEC49034.1"/>
    <property type="molecule type" value="Genomic_DNA"/>
</dbReference>
<keyword evidence="4" id="KW-1185">Reference proteome</keyword>
<dbReference type="Gene3D" id="3.30.70.1060">
    <property type="entry name" value="Dimeric alpha+beta barrel"/>
    <property type="match status" value="1"/>
</dbReference>
<dbReference type="SUPFAM" id="SSF54909">
    <property type="entry name" value="Dimeric alpha+beta barrel"/>
    <property type="match status" value="1"/>
</dbReference>
<dbReference type="AlphaFoldDB" id="A0A5B8U7G9"/>